<name>A0A919FAF4_9XANT</name>
<sequence>MTATPPSEPSVTPAALSAFLRGVERRGFVVALLQGGDGALAERALAAAQRAFRNHANEELMAAWPVRFWSLLSATPGLRHAHAGTWPEPFAALATATPEDRLALLLRIVAGLDEPMASDVLGVSEDDYRAALGRACPRNAAGQPDAAAWRALAEAAQARVRDLAPEQLERLVRLREAALAGAPAMAATDTHAPARQAPAPGRAEPRRGQVRRGRTGWAVAAIVVVLAGLAALGGWWWWQRQAPVLPPEPASQALPGALHVVDAGPVLVEELPADDDRPASEAVSAIDPADAAMLADPELGLARQADFYAWAAAGGPVPADESEARPVAGEPASAGLETVDDEN</sequence>
<gene>
    <name evidence="3" type="ORF">GCM10009090_31960</name>
</gene>
<keyword evidence="2" id="KW-1133">Transmembrane helix</keyword>
<evidence type="ECO:0000313" key="4">
    <source>
        <dbReference type="Proteomes" id="UP000623958"/>
    </source>
</evidence>
<dbReference type="Proteomes" id="UP000623958">
    <property type="component" value="Unassembled WGS sequence"/>
</dbReference>
<keyword evidence="2" id="KW-0472">Membrane</keyword>
<dbReference type="AlphaFoldDB" id="A0A919FAF4"/>
<proteinExistence type="predicted"/>
<evidence type="ECO:0000256" key="1">
    <source>
        <dbReference type="SAM" id="MobiDB-lite"/>
    </source>
</evidence>
<reference evidence="3" key="2">
    <citation type="submission" date="2020-09" db="EMBL/GenBank/DDBJ databases">
        <authorList>
            <person name="Sun Q."/>
            <person name="Ohkuma M."/>
        </authorList>
    </citation>
    <scope>NUCLEOTIDE SEQUENCE</scope>
    <source>
        <strain evidence="3">JCM 13306</strain>
    </source>
</reference>
<dbReference type="EMBL" id="BNBA01000032">
    <property type="protein sequence ID" value="GHH58735.1"/>
    <property type="molecule type" value="Genomic_DNA"/>
</dbReference>
<accession>A0A919FAF4</accession>
<protein>
    <submittedName>
        <fullName evidence="3">Uncharacterized protein</fullName>
    </submittedName>
</protein>
<feature type="compositionally biased region" description="Low complexity" evidence="1">
    <location>
        <begin position="184"/>
        <end position="202"/>
    </location>
</feature>
<feature type="region of interest" description="Disordered" evidence="1">
    <location>
        <begin position="315"/>
        <end position="343"/>
    </location>
</feature>
<organism evidence="3 4">
    <name type="scientific">Xanthomonas boreopolis</name>
    <dbReference type="NCBI Taxonomy" id="86183"/>
    <lineage>
        <taxon>Bacteria</taxon>
        <taxon>Pseudomonadati</taxon>
        <taxon>Pseudomonadota</taxon>
        <taxon>Gammaproteobacteria</taxon>
        <taxon>Lysobacterales</taxon>
        <taxon>Lysobacteraceae</taxon>
        <taxon>Xanthomonas</taxon>
    </lineage>
</organism>
<dbReference type="RefSeq" id="WP_434026434.1">
    <property type="nucleotide sequence ID" value="NZ_BNBA01000032.1"/>
</dbReference>
<reference evidence="3" key="1">
    <citation type="journal article" date="2014" name="Int. J. Syst. Evol. Microbiol.">
        <title>Complete genome sequence of Corynebacterium casei LMG S-19264T (=DSM 44701T), isolated from a smear-ripened cheese.</title>
        <authorList>
            <consortium name="US DOE Joint Genome Institute (JGI-PGF)"/>
            <person name="Walter F."/>
            <person name="Albersmeier A."/>
            <person name="Kalinowski J."/>
            <person name="Ruckert C."/>
        </authorList>
    </citation>
    <scope>NUCLEOTIDE SEQUENCE</scope>
    <source>
        <strain evidence="3">JCM 13306</strain>
    </source>
</reference>
<keyword evidence="2" id="KW-0812">Transmembrane</keyword>
<feature type="transmembrane region" description="Helical" evidence="2">
    <location>
        <begin position="216"/>
        <end position="238"/>
    </location>
</feature>
<feature type="region of interest" description="Disordered" evidence="1">
    <location>
        <begin position="184"/>
        <end position="210"/>
    </location>
</feature>
<evidence type="ECO:0000256" key="2">
    <source>
        <dbReference type="SAM" id="Phobius"/>
    </source>
</evidence>
<comment type="caution">
    <text evidence="3">The sequence shown here is derived from an EMBL/GenBank/DDBJ whole genome shotgun (WGS) entry which is preliminary data.</text>
</comment>
<keyword evidence="4" id="KW-1185">Reference proteome</keyword>
<evidence type="ECO:0000313" key="3">
    <source>
        <dbReference type="EMBL" id="GHH58735.1"/>
    </source>
</evidence>